<dbReference type="InterPro" id="IPR022041">
    <property type="entry name" value="Methyltransf_FA"/>
</dbReference>
<keyword evidence="3" id="KW-1185">Reference proteome</keyword>
<evidence type="ECO:0000313" key="2">
    <source>
        <dbReference type="EMBL" id="CRL00421.1"/>
    </source>
</evidence>
<dbReference type="PANTHER" id="PTHR31649:SF1">
    <property type="entry name" value="FARNESOIC ACID O-METHYL TRANSFERASE DOMAIN-CONTAINING PROTEIN"/>
    <property type="match status" value="1"/>
</dbReference>
<evidence type="ECO:0000313" key="3">
    <source>
        <dbReference type="Proteomes" id="UP000183832"/>
    </source>
</evidence>
<dbReference type="EMBL" id="CVRI01000054">
    <property type="protein sequence ID" value="CRL00421.1"/>
    <property type="molecule type" value="Genomic_DNA"/>
</dbReference>
<dbReference type="OrthoDB" id="2142040at2759"/>
<organism evidence="2 3">
    <name type="scientific">Clunio marinus</name>
    <dbReference type="NCBI Taxonomy" id="568069"/>
    <lineage>
        <taxon>Eukaryota</taxon>
        <taxon>Metazoa</taxon>
        <taxon>Ecdysozoa</taxon>
        <taxon>Arthropoda</taxon>
        <taxon>Hexapoda</taxon>
        <taxon>Insecta</taxon>
        <taxon>Pterygota</taxon>
        <taxon>Neoptera</taxon>
        <taxon>Endopterygota</taxon>
        <taxon>Diptera</taxon>
        <taxon>Nematocera</taxon>
        <taxon>Chironomoidea</taxon>
        <taxon>Chironomidae</taxon>
        <taxon>Clunio</taxon>
    </lineage>
</organism>
<dbReference type="InterPro" id="IPR006616">
    <property type="entry name" value="DM9_repeat"/>
</dbReference>
<dbReference type="Pfam" id="PF11901">
    <property type="entry name" value="DM9"/>
    <property type="match status" value="1"/>
</dbReference>
<reference evidence="2 3" key="1">
    <citation type="submission" date="2015-04" db="EMBL/GenBank/DDBJ databases">
        <authorList>
            <person name="Syromyatnikov M.Y."/>
            <person name="Popov V.N."/>
        </authorList>
    </citation>
    <scope>NUCLEOTIDE SEQUENCE [LARGE SCALE GENOMIC DNA]</scope>
</reference>
<dbReference type="Proteomes" id="UP000183832">
    <property type="component" value="Unassembled WGS sequence"/>
</dbReference>
<dbReference type="Pfam" id="PF12248">
    <property type="entry name" value="Methyltransf_FA"/>
    <property type="match status" value="1"/>
</dbReference>
<feature type="non-terminal residue" evidence="2">
    <location>
        <position position="1"/>
    </location>
</feature>
<feature type="domain" description="Farnesoic acid O-methyl transferase" evidence="1">
    <location>
        <begin position="50"/>
        <end position="178"/>
    </location>
</feature>
<dbReference type="STRING" id="568069.A0A1J1IJK1"/>
<sequence length="334" mass="35818">ASFLYSQLVFCFFIQLKCKFRTIKFGTSFKSFRSNFTNMPAIELETQDKLDYTWLPAGPEGIVFRVRAANDAHIALTSSEGLSNPMIEVIIGGWANSKSAIRKNQARPDVFETPTPNILDANEFRGFWIRWSNNYITVGRENEAAPFMSYSNPDSYPINYVGICTGWGASGSWIIEAPQTQQAPQAAAYTASGAAPVWVNAAGGAVPEGALVGGQDTSGENLIVGRALHEGAMIPGKVVASHGVCYVAWGGGEHGKNEFEVLVGSGNWVTGAGSNIPPNALPAGESEDGEPLFVGRAHHEGTVTIGKIQPSHGVCYISFAGQELGFSDFEVLVY</sequence>
<protein>
    <submittedName>
        <fullName evidence="2">CLUMA_CG013687, isoform A</fullName>
    </submittedName>
</protein>
<gene>
    <name evidence="2" type="ORF">CLUMA_CG013687</name>
</gene>
<dbReference type="SMART" id="SM00696">
    <property type="entry name" value="DM9"/>
    <property type="match status" value="2"/>
</dbReference>
<dbReference type="PANTHER" id="PTHR31649">
    <property type="entry name" value="AGAP009604-PA"/>
    <property type="match status" value="1"/>
</dbReference>
<dbReference type="AlphaFoldDB" id="A0A1J1IJK1"/>
<accession>A0A1J1IJK1</accession>
<evidence type="ECO:0000259" key="1">
    <source>
        <dbReference type="Pfam" id="PF12248"/>
    </source>
</evidence>
<name>A0A1J1IJK1_9DIPT</name>
<proteinExistence type="predicted"/>